<evidence type="ECO:0000256" key="6">
    <source>
        <dbReference type="SAM" id="Phobius"/>
    </source>
</evidence>
<evidence type="ECO:0000256" key="4">
    <source>
        <dbReference type="ARBA" id="ARBA00022989"/>
    </source>
</evidence>
<feature type="transmembrane region" description="Helical" evidence="6">
    <location>
        <begin position="323"/>
        <end position="343"/>
    </location>
</feature>
<dbReference type="PANTHER" id="PTHR30287:SF1">
    <property type="entry name" value="INNER MEMBRANE PROTEIN"/>
    <property type="match status" value="1"/>
</dbReference>
<feature type="transmembrane region" description="Helical" evidence="6">
    <location>
        <begin position="35"/>
        <end position="56"/>
    </location>
</feature>
<organism evidence="8 9">
    <name type="scientific">Oceanospirillum multiglobuliferum</name>
    <dbReference type="NCBI Taxonomy" id="64969"/>
    <lineage>
        <taxon>Bacteria</taxon>
        <taxon>Pseudomonadati</taxon>
        <taxon>Pseudomonadota</taxon>
        <taxon>Gammaproteobacteria</taxon>
        <taxon>Oceanospirillales</taxon>
        <taxon>Oceanospirillaceae</taxon>
        <taxon>Oceanospirillum</taxon>
    </lineage>
</organism>
<evidence type="ECO:0000313" key="8">
    <source>
        <dbReference type="EMBL" id="OPX56401.1"/>
    </source>
</evidence>
<evidence type="ECO:0000256" key="5">
    <source>
        <dbReference type="ARBA" id="ARBA00023136"/>
    </source>
</evidence>
<evidence type="ECO:0000313" key="9">
    <source>
        <dbReference type="Proteomes" id="UP000191418"/>
    </source>
</evidence>
<proteinExistence type="predicted"/>
<keyword evidence="9" id="KW-1185">Reference proteome</keyword>
<comment type="caution">
    <text evidence="8">The sequence shown here is derived from an EMBL/GenBank/DDBJ whole genome shotgun (WGS) entry which is preliminary data.</text>
</comment>
<dbReference type="OrthoDB" id="5292592at2"/>
<feature type="domain" description="ABC3 transporter permease C-terminal" evidence="7">
    <location>
        <begin position="728"/>
        <end position="842"/>
    </location>
</feature>
<comment type="subcellular location">
    <subcellularLocation>
        <location evidence="1">Cell membrane</location>
        <topology evidence="1">Multi-pass membrane protein</topology>
    </subcellularLocation>
</comment>
<reference evidence="8 9" key="1">
    <citation type="submission" date="2017-01" db="EMBL/GenBank/DDBJ databases">
        <title>Genome Sequencing of a Marine Spirillum, Oceanospirillum multiglobuliferum ATCC 33336, from Japan.</title>
        <authorList>
            <person name="Carney J.G."/>
            <person name="Trachtenberg A.M."/>
            <person name="Rheaume B.A."/>
            <person name="Linnane J.D."/>
            <person name="Pitts N.L."/>
            <person name="Mykles D.L."/>
            <person name="Maclea K.S."/>
        </authorList>
    </citation>
    <scope>NUCLEOTIDE SEQUENCE [LARGE SCALE GENOMIC DNA]</scope>
    <source>
        <strain evidence="8 9">ATCC 33336</strain>
    </source>
</reference>
<feature type="transmembrane region" description="Helical" evidence="6">
    <location>
        <begin position="432"/>
        <end position="455"/>
    </location>
</feature>
<dbReference type="InterPro" id="IPR003838">
    <property type="entry name" value="ABC3_permease_C"/>
</dbReference>
<accession>A0A1T4QJB3</accession>
<dbReference type="Pfam" id="PF02687">
    <property type="entry name" value="FtsX"/>
    <property type="match status" value="2"/>
</dbReference>
<feature type="transmembrane region" description="Helical" evidence="6">
    <location>
        <begin position="401"/>
        <end position="426"/>
    </location>
</feature>
<dbReference type="STRING" id="64969.SAMN02745127_01892"/>
<keyword evidence="5 6" id="KW-0472">Membrane</keyword>
<dbReference type="EMBL" id="MTSM01000003">
    <property type="protein sequence ID" value="OPX56401.1"/>
    <property type="molecule type" value="Genomic_DNA"/>
</dbReference>
<evidence type="ECO:0000256" key="3">
    <source>
        <dbReference type="ARBA" id="ARBA00022692"/>
    </source>
</evidence>
<sequence length="849" mass="93497">MSRIPNAIDSGRAQRPSSWWLATRLLLREWRSGDLNLLASALILAVMTVAITAFVADRLQKGMEQQAAQLMGGDLVIQSPRALPEDWLEDAKNQNLQAAPQLEFASMLASDNGFQLAAVKAISQGYPLKGELLIGQSADVLGQSSQGQIPLSGEVWVDLRLLSALGVTLGDEVEIGQKLFTVTRLIQQEPDRGGGFMSFNPRAMINLADVPATGVVQPGSRVTWRLMLAGALVDIERYKSSIKPRLESAHRLLDVREDRPSVGSALDRAQRYLQLTSIGAVILSGVAVALAAARFARRRVDSIAVLSGFGHSPRFVTGIYSRLLLSLGLVTALIGASLGYLLQSIAVSLFQSSLPVSLPPAGWQPWLLAMGTGQLLLLGFARAPLQQLQQVSPMRILRRDLVPASASSLSTYGLALFALVALVYWYSQDWRLTLWLSLGLIVVVVVSSLLTLGLLKLLHPLESKLPVKPRLALRSLYSHRKTALPQVLAFALVLLVVALVSIVRNDLLDSWQQQLPITAPNHFALNIQLHEQQAFEQALDQAEIKHSPLYPIVRARLTLINHQTALEQVPEKAREDNALQRELNLTWRSALPDDNKVVAGQWWPEDYQASPNALTPLSIEAALAERLGLSLGDHLVFELAGQKIEGVVHNLRTVNWDNFQPNFYVITPPKVLESMPQTLLASFYLAPEQRPQLAQLVRQFPSVSLLDIGQILQQVRQILQQVTLAIEVMLMFTLFCGVVLLLAAVKNSLDERLREGALYRTLGASGRMIRQIQGLEFVCLGLLSGVLAVLGSEITAFLLYRQLFDLDYSLSFTHWLLLPLISVAIITTAGLWGTKEVLKRPPLQVLRAR</sequence>
<evidence type="ECO:0000256" key="1">
    <source>
        <dbReference type="ARBA" id="ARBA00004651"/>
    </source>
</evidence>
<evidence type="ECO:0000256" key="2">
    <source>
        <dbReference type="ARBA" id="ARBA00022475"/>
    </source>
</evidence>
<feature type="transmembrane region" description="Helical" evidence="6">
    <location>
        <begin position="724"/>
        <end position="745"/>
    </location>
</feature>
<feature type="transmembrane region" description="Helical" evidence="6">
    <location>
        <begin position="272"/>
        <end position="293"/>
    </location>
</feature>
<dbReference type="PANTHER" id="PTHR30287">
    <property type="entry name" value="MEMBRANE COMPONENT OF PREDICTED ABC SUPERFAMILY METABOLITE UPTAKE TRANSPORTER"/>
    <property type="match status" value="1"/>
</dbReference>
<dbReference type="RefSeq" id="WP_078745489.1">
    <property type="nucleotide sequence ID" value="NZ_FUXG01000012.1"/>
</dbReference>
<name>A0A1T4QJB3_9GAMM</name>
<keyword evidence="3 6" id="KW-0812">Transmembrane</keyword>
<feature type="domain" description="ABC3 transporter permease C-terminal" evidence="7">
    <location>
        <begin position="277"/>
        <end position="384"/>
    </location>
</feature>
<dbReference type="Proteomes" id="UP000191418">
    <property type="component" value="Unassembled WGS sequence"/>
</dbReference>
<dbReference type="GO" id="GO:0005886">
    <property type="term" value="C:plasma membrane"/>
    <property type="evidence" value="ECO:0007669"/>
    <property type="project" value="UniProtKB-SubCell"/>
</dbReference>
<feature type="transmembrane region" description="Helical" evidence="6">
    <location>
        <begin position="483"/>
        <end position="503"/>
    </location>
</feature>
<gene>
    <name evidence="8" type="ORF">BTE48_02935</name>
</gene>
<feature type="transmembrane region" description="Helical" evidence="6">
    <location>
        <begin position="812"/>
        <end position="832"/>
    </location>
</feature>
<evidence type="ECO:0000259" key="7">
    <source>
        <dbReference type="Pfam" id="PF02687"/>
    </source>
</evidence>
<protein>
    <recommendedName>
        <fullName evidence="7">ABC3 transporter permease C-terminal domain-containing protein</fullName>
    </recommendedName>
</protein>
<keyword evidence="2" id="KW-1003">Cell membrane</keyword>
<keyword evidence="4 6" id="KW-1133">Transmembrane helix</keyword>
<dbReference type="AlphaFoldDB" id="A0A1T4QJB3"/>
<feature type="transmembrane region" description="Helical" evidence="6">
    <location>
        <begin position="363"/>
        <end position="381"/>
    </location>
</feature>
<feature type="transmembrane region" description="Helical" evidence="6">
    <location>
        <begin position="777"/>
        <end position="800"/>
    </location>
</feature>
<dbReference type="InterPro" id="IPR038766">
    <property type="entry name" value="Membrane_comp_ABC_pdt"/>
</dbReference>